<sequence>MTGDVHDAPHRMLPGDRVNRVVSKLGCDDLVGYCWCGESRESQDPVELWTWIWAHNGGHDGSPAPARGPLPQGPHRHQREPVLV</sequence>
<dbReference type="AlphaFoldDB" id="A0A561E362"/>
<gene>
    <name evidence="2" type="ORF">BKA23_2395</name>
</gene>
<organism evidence="2 3">
    <name type="scientific">Rudaeicoccus suwonensis</name>
    <dbReference type="NCBI Taxonomy" id="657409"/>
    <lineage>
        <taxon>Bacteria</taxon>
        <taxon>Bacillati</taxon>
        <taxon>Actinomycetota</taxon>
        <taxon>Actinomycetes</taxon>
        <taxon>Micrococcales</taxon>
        <taxon>Dermacoccaceae</taxon>
        <taxon>Rudaeicoccus</taxon>
    </lineage>
</organism>
<accession>A0A561E362</accession>
<dbReference type="EMBL" id="VIVQ01000002">
    <property type="protein sequence ID" value="TWE10047.1"/>
    <property type="molecule type" value="Genomic_DNA"/>
</dbReference>
<reference evidence="2 3" key="1">
    <citation type="submission" date="2019-06" db="EMBL/GenBank/DDBJ databases">
        <title>Sequencing the genomes of 1000 actinobacteria strains.</title>
        <authorList>
            <person name="Klenk H.-P."/>
        </authorList>
    </citation>
    <scope>NUCLEOTIDE SEQUENCE [LARGE SCALE GENOMIC DNA]</scope>
    <source>
        <strain evidence="2 3">DSM 19560</strain>
    </source>
</reference>
<keyword evidence="3" id="KW-1185">Reference proteome</keyword>
<name>A0A561E362_9MICO</name>
<evidence type="ECO:0000256" key="1">
    <source>
        <dbReference type="SAM" id="MobiDB-lite"/>
    </source>
</evidence>
<dbReference type="Proteomes" id="UP000318297">
    <property type="component" value="Unassembled WGS sequence"/>
</dbReference>
<comment type="caution">
    <text evidence="2">The sequence shown here is derived from an EMBL/GenBank/DDBJ whole genome shotgun (WGS) entry which is preliminary data.</text>
</comment>
<proteinExistence type="predicted"/>
<dbReference type="RefSeq" id="WP_211841704.1">
    <property type="nucleotide sequence ID" value="NZ_VIVQ01000002.1"/>
</dbReference>
<feature type="region of interest" description="Disordered" evidence="1">
    <location>
        <begin position="60"/>
        <end position="84"/>
    </location>
</feature>
<protein>
    <submittedName>
        <fullName evidence="2">Uncharacterized protein</fullName>
    </submittedName>
</protein>
<evidence type="ECO:0000313" key="2">
    <source>
        <dbReference type="EMBL" id="TWE10047.1"/>
    </source>
</evidence>
<evidence type="ECO:0000313" key="3">
    <source>
        <dbReference type="Proteomes" id="UP000318297"/>
    </source>
</evidence>